<keyword evidence="3" id="KW-0716">Sensory transduction</keyword>
<keyword evidence="7" id="KW-0157">Chromophore</keyword>
<organism evidence="16 17">
    <name type="scientific">Takifugu flavidus</name>
    <name type="common">sansaifugu</name>
    <dbReference type="NCBI Taxonomy" id="433684"/>
    <lineage>
        <taxon>Eukaryota</taxon>
        <taxon>Metazoa</taxon>
        <taxon>Chordata</taxon>
        <taxon>Craniata</taxon>
        <taxon>Vertebrata</taxon>
        <taxon>Euteleostomi</taxon>
        <taxon>Actinopterygii</taxon>
        <taxon>Neopterygii</taxon>
        <taxon>Teleostei</taxon>
        <taxon>Neoteleostei</taxon>
        <taxon>Acanthomorphata</taxon>
        <taxon>Eupercaria</taxon>
        <taxon>Tetraodontiformes</taxon>
        <taxon>Tetradontoidea</taxon>
        <taxon>Tetraodontidae</taxon>
        <taxon>Takifugu</taxon>
    </lineage>
</organism>
<dbReference type="InterPro" id="IPR027430">
    <property type="entry name" value="Retinal_BS"/>
</dbReference>
<evidence type="ECO:0000256" key="4">
    <source>
        <dbReference type="ARBA" id="ARBA00022692"/>
    </source>
</evidence>
<evidence type="ECO:0000313" key="16">
    <source>
        <dbReference type="EMBL" id="TWW82301.1"/>
    </source>
</evidence>
<evidence type="ECO:0000256" key="3">
    <source>
        <dbReference type="ARBA" id="ARBA00022606"/>
    </source>
</evidence>
<dbReference type="EMBL" id="RHFK02000001">
    <property type="protein sequence ID" value="TWW82301.1"/>
    <property type="molecule type" value="Genomic_DNA"/>
</dbReference>
<feature type="transmembrane region" description="Helical" evidence="14">
    <location>
        <begin position="13"/>
        <end position="34"/>
    </location>
</feature>
<dbReference type="PROSITE" id="PS50262">
    <property type="entry name" value="G_PROTEIN_RECEP_F1_2"/>
    <property type="match status" value="1"/>
</dbReference>
<feature type="compositionally biased region" description="Basic residues" evidence="13">
    <location>
        <begin position="480"/>
        <end position="494"/>
    </location>
</feature>
<feature type="compositionally biased region" description="Basic and acidic residues" evidence="13">
    <location>
        <begin position="496"/>
        <end position="507"/>
    </location>
</feature>
<keyword evidence="2" id="KW-0600">Photoreceptor protein</keyword>
<proteinExistence type="inferred from homology"/>
<evidence type="ECO:0000313" key="17">
    <source>
        <dbReference type="Proteomes" id="UP000324091"/>
    </source>
</evidence>
<dbReference type="GO" id="GO:0016020">
    <property type="term" value="C:membrane"/>
    <property type="evidence" value="ECO:0007669"/>
    <property type="project" value="UniProtKB-SubCell"/>
</dbReference>
<keyword evidence="5" id="KW-0681">Retinal protein</keyword>
<dbReference type="Gene3D" id="1.20.1070.10">
    <property type="entry name" value="Rhodopsin 7-helix transmembrane proteins"/>
    <property type="match status" value="1"/>
</dbReference>
<sequence length="537" mass="59959">MMVILNIVLSCELYAFCGALFGICSMMTLMVIAVDRYMVITRPLASLGVMSRRKALSILAVTWVYSMGWSLPPFFGWSAYVPEGLMTSCSWDYMTFTPSVRSYTMLLFTFVFFIPLSIIIFSYCCIFRAIRHATRAISKINREGSRDSGRRLHKMKSEWKMAKIALIVILLFVISWAPYSCAALTAFAGKKPGAGPGSCRGRGEERRGEERRGEERRGEGRGGRSRGEERRGEEGRGGEERRGGEGRGGEGEVEERRGEEEERRERRGEERRGGTEHRNTHKNTLYDGYAELLTPYMNSVPAVIAKSSAIYNPIVYAITHPKYSYLKKTQLGILGRNLEQAQTPAGGTCPCPGDGDGDGGHVEHLKMEVPELSEDRRRVASSRLAAVALRNTAERRRSALSKYVPYLGALLCMTGRERSSSSSFQSTRRSTLTSQSDCRGHVRARNSSASESESARFSDMEDDCLPRMSVGHQLSSNGKQVRHSSQRSKVRGHGSGRFERTSTHKPTELLATVSTEPHRFDPVQVLDLLPRSPFTTE</sequence>
<feature type="region of interest" description="Disordered" evidence="13">
    <location>
        <begin position="192"/>
        <end position="283"/>
    </location>
</feature>
<feature type="compositionally biased region" description="Basic and acidic residues" evidence="13">
    <location>
        <begin position="201"/>
        <end position="278"/>
    </location>
</feature>
<keyword evidence="9 14" id="KW-0472">Membrane</keyword>
<protein>
    <submittedName>
        <fullName evidence="16">Melanopsin-A Mammalian-like melanopsin</fullName>
    </submittedName>
</protein>
<gene>
    <name evidence="16" type="ORF">D4764_01G0021160</name>
</gene>
<evidence type="ECO:0000256" key="11">
    <source>
        <dbReference type="ARBA" id="ARBA00023224"/>
    </source>
</evidence>
<dbReference type="GO" id="GO:0009881">
    <property type="term" value="F:photoreceptor activity"/>
    <property type="evidence" value="ECO:0007669"/>
    <property type="project" value="UniProtKB-KW"/>
</dbReference>
<evidence type="ECO:0000256" key="1">
    <source>
        <dbReference type="ARBA" id="ARBA00004141"/>
    </source>
</evidence>
<feature type="transmembrane region" description="Helical" evidence="14">
    <location>
        <begin position="161"/>
        <end position="179"/>
    </location>
</feature>
<feature type="region of interest" description="Disordered" evidence="13">
    <location>
        <begin position="469"/>
        <end position="508"/>
    </location>
</feature>
<comment type="subcellular location">
    <subcellularLocation>
        <location evidence="1">Membrane</location>
        <topology evidence="1">Multi-pass membrane protein</topology>
    </subcellularLocation>
</comment>
<dbReference type="PRINTS" id="PR00237">
    <property type="entry name" value="GPCRRHODOPSN"/>
</dbReference>
<dbReference type="GO" id="GO:0007602">
    <property type="term" value="P:phototransduction"/>
    <property type="evidence" value="ECO:0007669"/>
    <property type="project" value="UniProtKB-KW"/>
</dbReference>
<dbReference type="Proteomes" id="UP000324091">
    <property type="component" value="Chromosome 1"/>
</dbReference>
<dbReference type="PROSITE" id="PS00237">
    <property type="entry name" value="G_PROTEIN_RECEP_F1_1"/>
    <property type="match status" value="1"/>
</dbReference>
<feature type="transmembrane region" description="Helical" evidence="14">
    <location>
        <begin position="55"/>
        <end position="80"/>
    </location>
</feature>
<keyword evidence="10 12" id="KW-0675">Receptor</keyword>
<evidence type="ECO:0000259" key="15">
    <source>
        <dbReference type="PROSITE" id="PS50262"/>
    </source>
</evidence>
<reference evidence="16 17" key="1">
    <citation type="submission" date="2019-04" db="EMBL/GenBank/DDBJ databases">
        <title>Chromosome genome assembly for Takifugu flavidus.</title>
        <authorList>
            <person name="Xiao S."/>
        </authorList>
    </citation>
    <scope>NUCLEOTIDE SEQUENCE [LARGE SCALE GENOMIC DNA]</scope>
    <source>
        <strain evidence="16">HTHZ2018</strain>
        <tissue evidence="16">Muscle</tissue>
    </source>
</reference>
<evidence type="ECO:0000256" key="13">
    <source>
        <dbReference type="SAM" id="MobiDB-lite"/>
    </source>
</evidence>
<name>A0A5C6PTN4_9TELE</name>
<accession>A0A5C6PTN4</accession>
<evidence type="ECO:0000256" key="6">
    <source>
        <dbReference type="ARBA" id="ARBA00022989"/>
    </source>
</evidence>
<evidence type="ECO:0000256" key="2">
    <source>
        <dbReference type="ARBA" id="ARBA00022543"/>
    </source>
</evidence>
<feature type="compositionally biased region" description="Low complexity" evidence="13">
    <location>
        <begin position="420"/>
        <end position="436"/>
    </location>
</feature>
<feature type="region of interest" description="Disordered" evidence="13">
    <location>
        <begin position="418"/>
        <end position="457"/>
    </location>
</feature>
<dbReference type="InterPro" id="IPR000276">
    <property type="entry name" value="GPCR_Rhodpsn"/>
</dbReference>
<feature type="transmembrane region" description="Helical" evidence="14">
    <location>
        <begin position="100"/>
        <end position="130"/>
    </location>
</feature>
<evidence type="ECO:0000256" key="5">
    <source>
        <dbReference type="ARBA" id="ARBA00022925"/>
    </source>
</evidence>
<dbReference type="Pfam" id="PF00001">
    <property type="entry name" value="7tm_1"/>
    <property type="match status" value="1"/>
</dbReference>
<comment type="caution">
    <text evidence="16">The sequence shown here is derived from an EMBL/GenBank/DDBJ whole genome shotgun (WGS) entry which is preliminary data.</text>
</comment>
<keyword evidence="8 12" id="KW-0297">G-protein coupled receptor</keyword>
<evidence type="ECO:0000256" key="12">
    <source>
        <dbReference type="RuleBase" id="RU000688"/>
    </source>
</evidence>
<dbReference type="AlphaFoldDB" id="A0A5C6PTN4"/>
<dbReference type="SUPFAM" id="SSF81321">
    <property type="entry name" value="Family A G protein-coupled receptor-like"/>
    <property type="match status" value="1"/>
</dbReference>
<keyword evidence="6 14" id="KW-1133">Transmembrane helix</keyword>
<dbReference type="InterPro" id="IPR050125">
    <property type="entry name" value="GPCR_opsins"/>
</dbReference>
<dbReference type="PANTHER" id="PTHR24240">
    <property type="entry name" value="OPSIN"/>
    <property type="match status" value="1"/>
</dbReference>
<feature type="domain" description="G-protein coupled receptors family 1 profile" evidence="15">
    <location>
        <begin position="1"/>
        <end position="179"/>
    </location>
</feature>
<evidence type="ECO:0000256" key="10">
    <source>
        <dbReference type="ARBA" id="ARBA00023170"/>
    </source>
</evidence>
<comment type="similarity">
    <text evidence="12">Belongs to the G-protein coupled receptor 1 family.</text>
</comment>
<evidence type="ECO:0000256" key="7">
    <source>
        <dbReference type="ARBA" id="ARBA00022991"/>
    </source>
</evidence>
<dbReference type="GO" id="GO:0004930">
    <property type="term" value="F:G protein-coupled receptor activity"/>
    <property type="evidence" value="ECO:0007669"/>
    <property type="project" value="UniProtKB-KW"/>
</dbReference>
<evidence type="ECO:0000256" key="14">
    <source>
        <dbReference type="SAM" id="Phobius"/>
    </source>
</evidence>
<evidence type="ECO:0000256" key="8">
    <source>
        <dbReference type="ARBA" id="ARBA00023040"/>
    </source>
</evidence>
<dbReference type="InterPro" id="IPR017452">
    <property type="entry name" value="GPCR_Rhodpsn_7TM"/>
</dbReference>
<keyword evidence="4 12" id="KW-0812">Transmembrane</keyword>
<keyword evidence="11 12" id="KW-0807">Transducer</keyword>
<evidence type="ECO:0000256" key="9">
    <source>
        <dbReference type="ARBA" id="ARBA00023136"/>
    </source>
</evidence>
<keyword evidence="17" id="KW-1185">Reference proteome</keyword>
<dbReference type="PROSITE" id="PS00238">
    <property type="entry name" value="OPSIN"/>
    <property type="match status" value="1"/>
</dbReference>